<comment type="caution">
    <text evidence="3">The sequence shown here is derived from an EMBL/GenBank/DDBJ whole genome shotgun (WGS) entry which is preliminary data.</text>
</comment>
<dbReference type="InterPro" id="IPR057394">
    <property type="entry name" value="PIGBOS1"/>
</dbReference>
<dbReference type="EMBL" id="JASJQH010000350">
    <property type="protein sequence ID" value="KAK9764885.1"/>
    <property type="molecule type" value="Genomic_DNA"/>
</dbReference>
<keyword evidence="2" id="KW-0812">Transmembrane</keyword>
<proteinExistence type="predicted"/>
<sequence>MNFLRKYGTVLMAGGVGVLSGLYIFGPPLEHMAREAEEAHKKALEEQSNTFDKVQNKLEKESSNAKDTISKTADGFKHKIQQSVQDVENAIAEPIRKVQDSVNSEFKNNKD</sequence>
<evidence type="ECO:0000313" key="4">
    <source>
        <dbReference type="Proteomes" id="UP001479436"/>
    </source>
</evidence>
<evidence type="ECO:0008006" key="5">
    <source>
        <dbReference type="Google" id="ProtNLM"/>
    </source>
</evidence>
<dbReference type="Proteomes" id="UP001479436">
    <property type="component" value="Unassembled WGS sequence"/>
</dbReference>
<evidence type="ECO:0000256" key="2">
    <source>
        <dbReference type="SAM" id="Phobius"/>
    </source>
</evidence>
<feature type="coiled-coil region" evidence="1">
    <location>
        <begin position="29"/>
        <end position="64"/>
    </location>
</feature>
<evidence type="ECO:0000313" key="3">
    <source>
        <dbReference type="EMBL" id="KAK9764885.1"/>
    </source>
</evidence>
<reference evidence="3 4" key="1">
    <citation type="submission" date="2023-04" db="EMBL/GenBank/DDBJ databases">
        <title>Genome of Basidiobolus ranarum AG-B5.</title>
        <authorList>
            <person name="Stajich J.E."/>
            <person name="Carter-House D."/>
            <person name="Gryganskyi A."/>
        </authorList>
    </citation>
    <scope>NUCLEOTIDE SEQUENCE [LARGE SCALE GENOMIC DNA]</scope>
    <source>
        <strain evidence="3 4">AG-B5</strain>
    </source>
</reference>
<keyword evidence="4" id="KW-1185">Reference proteome</keyword>
<evidence type="ECO:0000256" key="1">
    <source>
        <dbReference type="SAM" id="Coils"/>
    </source>
</evidence>
<keyword evidence="2" id="KW-1133">Transmembrane helix</keyword>
<keyword evidence="2" id="KW-0472">Membrane</keyword>
<dbReference type="Pfam" id="PF23670">
    <property type="entry name" value="PIGBOS1"/>
    <property type="match status" value="1"/>
</dbReference>
<keyword evidence="1" id="KW-0175">Coiled coil</keyword>
<gene>
    <name evidence="3" type="ORF">K7432_007243</name>
</gene>
<feature type="transmembrane region" description="Helical" evidence="2">
    <location>
        <begin position="6"/>
        <end position="25"/>
    </location>
</feature>
<organism evidence="3 4">
    <name type="scientific">Basidiobolus ranarum</name>
    <dbReference type="NCBI Taxonomy" id="34480"/>
    <lineage>
        <taxon>Eukaryota</taxon>
        <taxon>Fungi</taxon>
        <taxon>Fungi incertae sedis</taxon>
        <taxon>Zoopagomycota</taxon>
        <taxon>Entomophthoromycotina</taxon>
        <taxon>Basidiobolomycetes</taxon>
        <taxon>Basidiobolales</taxon>
        <taxon>Basidiobolaceae</taxon>
        <taxon>Basidiobolus</taxon>
    </lineage>
</organism>
<accession>A0ABR2WTP5</accession>
<protein>
    <recommendedName>
        <fullName evidence="5">Gas vesicle protein</fullName>
    </recommendedName>
</protein>
<dbReference type="Gene3D" id="1.20.120.20">
    <property type="entry name" value="Apolipoprotein"/>
    <property type="match status" value="1"/>
</dbReference>
<name>A0ABR2WTP5_9FUNG</name>
<dbReference type="SUPFAM" id="SSF58113">
    <property type="entry name" value="Apolipoprotein A-I"/>
    <property type="match status" value="1"/>
</dbReference>